<keyword evidence="2" id="KW-1185">Reference proteome</keyword>
<dbReference type="KEGG" id="tav:G4V39_02905"/>
<proteinExistence type="predicted"/>
<reference evidence="1 2" key="1">
    <citation type="submission" date="2020-02" db="EMBL/GenBank/DDBJ databases">
        <title>Genome analysis of Thermosulfuriphilus ammonigenes ST65T, an anaerobic thermophilic chemolithoautotrophic bacterium isolated from a deep-sea hydrothermal vent.</title>
        <authorList>
            <person name="Slobodkina G."/>
            <person name="Allioux M."/>
            <person name="Merkel A."/>
            <person name="Alain K."/>
            <person name="Jebbar M."/>
            <person name="Slobodkin A."/>
        </authorList>
    </citation>
    <scope>NUCLEOTIDE SEQUENCE [LARGE SCALE GENOMIC DNA]</scope>
    <source>
        <strain evidence="1 2">ST65</strain>
    </source>
</reference>
<dbReference type="Proteomes" id="UP000502179">
    <property type="component" value="Chromosome"/>
</dbReference>
<dbReference type="EMBL" id="CP048877">
    <property type="protein sequence ID" value="QIJ71293.1"/>
    <property type="molecule type" value="Genomic_DNA"/>
</dbReference>
<dbReference type="PANTHER" id="PTHR35866">
    <property type="entry name" value="PUTATIVE-RELATED"/>
    <property type="match status" value="1"/>
</dbReference>
<accession>A0A6G7PV39</accession>
<dbReference type="RefSeq" id="WP_166031515.1">
    <property type="nucleotide sequence ID" value="NZ_CP048877.1"/>
</dbReference>
<dbReference type="AlphaFoldDB" id="A0A6G7PV39"/>
<sequence length="244" mass="28504">MQKPILSRQDLKLDDEFKFACYPGIKCFNVCCHDVTLILSPYDALRVRRALGLSPSDFLERYTDMHLGDLTQIPVVRLRMRTDLTCPFVSEEGCQIYNDRPSSCRTYPLARFTMRNRQTGEVVELYKIVRESHCEGHFEDRIWKVKDWISDQGLLPYHEMNDLFGELILLRQKMADTPLSADDLDAIYTACYLQDRFAELVARDDFAARYGFEVSEIEKALREETELLKLGFKWLKKTVFSQTS</sequence>
<evidence type="ECO:0000313" key="2">
    <source>
        <dbReference type="Proteomes" id="UP000502179"/>
    </source>
</evidence>
<gene>
    <name evidence="1" type="ORF">G4V39_02905</name>
</gene>
<dbReference type="InterPro" id="IPR005358">
    <property type="entry name" value="Puta_zinc/iron-chelating_dom"/>
</dbReference>
<dbReference type="PANTHER" id="PTHR35866:SF1">
    <property type="entry name" value="YKGJ FAMILY CYSTEINE CLUSTER PROTEIN"/>
    <property type="match status" value="1"/>
</dbReference>
<name>A0A6G7PV39_9BACT</name>
<dbReference type="Pfam" id="PF03692">
    <property type="entry name" value="CxxCxxCC"/>
    <property type="match status" value="1"/>
</dbReference>
<protein>
    <submittedName>
        <fullName evidence="1">YkgJ family cysteine cluster protein</fullName>
    </submittedName>
</protein>
<organism evidence="1 2">
    <name type="scientific">Thermosulfuriphilus ammonigenes</name>
    <dbReference type="NCBI Taxonomy" id="1936021"/>
    <lineage>
        <taxon>Bacteria</taxon>
        <taxon>Pseudomonadati</taxon>
        <taxon>Thermodesulfobacteriota</taxon>
        <taxon>Thermodesulfobacteria</taxon>
        <taxon>Thermodesulfobacteriales</taxon>
        <taxon>Thermodesulfobacteriaceae</taxon>
        <taxon>Thermosulfuriphilus</taxon>
    </lineage>
</organism>
<evidence type="ECO:0000313" key="1">
    <source>
        <dbReference type="EMBL" id="QIJ71293.1"/>
    </source>
</evidence>